<dbReference type="EMBL" id="FODT01000004">
    <property type="protein sequence ID" value="SEO71236.1"/>
    <property type="molecule type" value="Genomic_DNA"/>
</dbReference>
<keyword evidence="3" id="KW-0813">Transport</keyword>
<feature type="chain" id="PRO_5011565485" evidence="4">
    <location>
        <begin position="27"/>
        <end position="385"/>
    </location>
</feature>
<evidence type="ECO:0000256" key="3">
    <source>
        <dbReference type="ARBA" id="ARBA00022970"/>
    </source>
</evidence>
<keyword evidence="2 4" id="KW-0732">Signal</keyword>
<dbReference type="CDD" id="cd06333">
    <property type="entry name" value="PBP1_ABC_RPA1789-like"/>
    <property type="match status" value="1"/>
</dbReference>
<dbReference type="PANTHER" id="PTHR30483:SF38">
    <property type="entry name" value="BLR7848 PROTEIN"/>
    <property type="match status" value="1"/>
</dbReference>
<dbReference type="InterPro" id="IPR028081">
    <property type="entry name" value="Leu-bd"/>
</dbReference>
<evidence type="ECO:0000256" key="4">
    <source>
        <dbReference type="SAM" id="SignalP"/>
    </source>
</evidence>
<evidence type="ECO:0000256" key="1">
    <source>
        <dbReference type="ARBA" id="ARBA00010062"/>
    </source>
</evidence>
<dbReference type="GO" id="GO:0006865">
    <property type="term" value="P:amino acid transport"/>
    <property type="evidence" value="ECO:0007669"/>
    <property type="project" value="UniProtKB-KW"/>
</dbReference>
<reference evidence="7" key="1">
    <citation type="submission" date="2016-10" db="EMBL/GenBank/DDBJ databases">
        <authorList>
            <person name="Varghese N."/>
            <person name="Submissions S."/>
        </authorList>
    </citation>
    <scope>NUCLEOTIDE SEQUENCE [LARGE SCALE GENOMIC DNA]</scope>
    <source>
        <strain evidence="7">DSM 123</strain>
    </source>
</reference>
<dbReference type="OrthoDB" id="9147078at2"/>
<evidence type="ECO:0000256" key="2">
    <source>
        <dbReference type="ARBA" id="ARBA00022729"/>
    </source>
</evidence>
<organism evidence="6 7">
    <name type="scientific">Rhodopseudomonas pseudopalustris</name>
    <dbReference type="NCBI Taxonomy" id="1513892"/>
    <lineage>
        <taxon>Bacteria</taxon>
        <taxon>Pseudomonadati</taxon>
        <taxon>Pseudomonadota</taxon>
        <taxon>Alphaproteobacteria</taxon>
        <taxon>Hyphomicrobiales</taxon>
        <taxon>Nitrobacteraceae</taxon>
        <taxon>Rhodopseudomonas</taxon>
    </lineage>
</organism>
<keyword evidence="7" id="KW-1185">Reference proteome</keyword>
<evidence type="ECO:0000259" key="5">
    <source>
        <dbReference type="Pfam" id="PF13458"/>
    </source>
</evidence>
<feature type="domain" description="Leucine-binding protein" evidence="5">
    <location>
        <begin position="30"/>
        <end position="342"/>
    </location>
</feature>
<feature type="signal peptide" evidence="4">
    <location>
        <begin position="1"/>
        <end position="26"/>
    </location>
</feature>
<dbReference type="RefSeq" id="WP_092683388.1">
    <property type="nucleotide sequence ID" value="NZ_FODT01000004.1"/>
</dbReference>
<dbReference type="Pfam" id="PF13458">
    <property type="entry name" value="Peripla_BP_6"/>
    <property type="match status" value="1"/>
</dbReference>
<keyword evidence="3" id="KW-0029">Amino-acid transport</keyword>
<dbReference type="Gene3D" id="3.40.50.2300">
    <property type="match status" value="2"/>
</dbReference>
<dbReference type="InterPro" id="IPR051010">
    <property type="entry name" value="BCAA_transport"/>
</dbReference>
<dbReference type="InterPro" id="IPR028082">
    <property type="entry name" value="Peripla_BP_I"/>
</dbReference>
<gene>
    <name evidence="6" type="ORF">SAMN05444123_104165</name>
</gene>
<proteinExistence type="inferred from homology"/>
<accession>A0A1H8RY74</accession>
<dbReference type="SUPFAM" id="SSF53822">
    <property type="entry name" value="Periplasmic binding protein-like I"/>
    <property type="match status" value="1"/>
</dbReference>
<dbReference type="AlphaFoldDB" id="A0A1H8RY74"/>
<evidence type="ECO:0000313" key="7">
    <source>
        <dbReference type="Proteomes" id="UP000199615"/>
    </source>
</evidence>
<dbReference type="PANTHER" id="PTHR30483">
    <property type="entry name" value="LEUCINE-SPECIFIC-BINDING PROTEIN"/>
    <property type="match status" value="1"/>
</dbReference>
<comment type="similarity">
    <text evidence="1">Belongs to the leucine-binding protein family.</text>
</comment>
<protein>
    <submittedName>
        <fullName evidence="6">Amino acid/amide ABC transporter substrate-binding protein, HAAT family</fullName>
    </submittedName>
</protein>
<name>A0A1H8RY74_9BRAD</name>
<evidence type="ECO:0000313" key="6">
    <source>
        <dbReference type="EMBL" id="SEO71236.1"/>
    </source>
</evidence>
<dbReference type="Proteomes" id="UP000199615">
    <property type="component" value="Unassembled WGS sequence"/>
</dbReference>
<sequence>MTKFKLSVAAFAVAIALPALSGAALAETNEITVGISVTTTGPAAALGIPERNALEFVVKEISGHPIKIIVLDDGGDPTAATTNARRFVTESKADVIMGSSVTPPSVAISNVANEAQIPHIALAPLPITPERAKWSVVMPQPIPIMGKVLYEHMKKNNVKTVGYIGYSDSYGDLWFNDLKKQGEAMGLKIVGEERFARPDTSVAGQALKLVAANPDAILVGASGTAAALPQTTLRERGYNGLIYQTHGAASMDFIRIAGKSAEGVLMASGPVMDPEGQDDTALTKKSGMALVKVYEEKYGPSSRSQFAGHSYDAFKVLERVVPVALKKAKPGTQEFRDALREAFLTEKDIAASQGVYNFTETDRYGLDDRSRILLTVKNGKYVIVK</sequence>